<name>D7MP53_ARALL</name>
<organism evidence="3">
    <name type="scientific">Arabidopsis lyrata subsp. lyrata</name>
    <name type="common">Lyre-leaved rock-cress</name>
    <dbReference type="NCBI Taxonomy" id="81972"/>
    <lineage>
        <taxon>Eukaryota</taxon>
        <taxon>Viridiplantae</taxon>
        <taxon>Streptophyta</taxon>
        <taxon>Embryophyta</taxon>
        <taxon>Tracheophyta</taxon>
        <taxon>Spermatophyta</taxon>
        <taxon>Magnoliopsida</taxon>
        <taxon>eudicotyledons</taxon>
        <taxon>Gunneridae</taxon>
        <taxon>Pentapetalae</taxon>
        <taxon>rosids</taxon>
        <taxon>malvids</taxon>
        <taxon>Brassicales</taxon>
        <taxon>Brassicaceae</taxon>
        <taxon>Camelineae</taxon>
        <taxon>Arabidopsis</taxon>
    </lineage>
</organism>
<evidence type="ECO:0000259" key="1">
    <source>
        <dbReference type="Pfam" id="PF04780"/>
    </source>
</evidence>
<gene>
    <name evidence="2" type="ORF">ARALYDRAFT_917295</name>
</gene>
<dbReference type="Proteomes" id="UP000008694">
    <property type="component" value="Unassembled WGS sequence"/>
</dbReference>
<dbReference type="HOGENOM" id="CLU_2925745_0_0_1"/>
<dbReference type="InterPro" id="IPR006865">
    <property type="entry name" value="DUF629"/>
</dbReference>
<feature type="domain" description="DUF629" evidence="1">
    <location>
        <begin position="1"/>
        <end position="57"/>
    </location>
</feature>
<keyword evidence="3" id="KW-1185">Reference proteome</keyword>
<protein>
    <recommendedName>
        <fullName evidence="1">DUF629 domain-containing protein</fullName>
    </recommendedName>
</protein>
<dbReference type="AlphaFoldDB" id="D7MP53"/>
<dbReference type="Gramene" id="scaffold_800695.1">
    <property type="protein sequence ID" value="scaffold_800695.1"/>
    <property type="gene ID" value="scaffold_800695.1"/>
</dbReference>
<reference evidence="3" key="1">
    <citation type="journal article" date="2011" name="Nat. Genet.">
        <title>The Arabidopsis lyrata genome sequence and the basis of rapid genome size change.</title>
        <authorList>
            <person name="Hu T.T."/>
            <person name="Pattyn P."/>
            <person name="Bakker E.G."/>
            <person name="Cao J."/>
            <person name="Cheng J.-F."/>
            <person name="Clark R.M."/>
            <person name="Fahlgren N."/>
            <person name="Fawcett J.A."/>
            <person name="Grimwood J."/>
            <person name="Gundlach H."/>
            <person name="Haberer G."/>
            <person name="Hollister J.D."/>
            <person name="Ossowski S."/>
            <person name="Ottilar R.P."/>
            <person name="Salamov A.A."/>
            <person name="Schneeberger K."/>
            <person name="Spannagl M."/>
            <person name="Wang X."/>
            <person name="Yang L."/>
            <person name="Nasrallah M.E."/>
            <person name="Bergelson J."/>
            <person name="Carrington J.C."/>
            <person name="Gaut B.S."/>
            <person name="Schmutz J."/>
            <person name="Mayer K.F.X."/>
            <person name="Van de Peer Y."/>
            <person name="Grigoriev I.V."/>
            <person name="Nordborg M."/>
            <person name="Weigel D."/>
            <person name="Guo Y.-L."/>
        </authorList>
    </citation>
    <scope>NUCLEOTIDE SEQUENCE [LARGE SCALE GENOMIC DNA]</scope>
    <source>
        <strain evidence="3">cv. MN47</strain>
    </source>
</reference>
<accession>D7MP53</accession>
<dbReference type="EMBL" id="GL348720">
    <property type="protein sequence ID" value="EFH41678.1"/>
    <property type="molecule type" value="Genomic_DNA"/>
</dbReference>
<proteinExistence type="predicted"/>
<evidence type="ECO:0000313" key="3">
    <source>
        <dbReference type="Proteomes" id="UP000008694"/>
    </source>
</evidence>
<dbReference type="Pfam" id="PF04780">
    <property type="entry name" value="DUF629"/>
    <property type="match status" value="1"/>
</dbReference>
<evidence type="ECO:0000313" key="2">
    <source>
        <dbReference type="EMBL" id="EFH41678.1"/>
    </source>
</evidence>
<sequence length="61" mass="6983">MLLLDKKVLKGEISKFDLEGKVETYDHMDHCATTVHPRGDGIVTWLMDRFAGEDAFSFRNP</sequence>